<keyword evidence="6" id="KW-1185">Reference proteome</keyword>
<dbReference type="Pfam" id="PF13671">
    <property type="entry name" value="AAA_33"/>
    <property type="match status" value="1"/>
</dbReference>
<dbReference type="GO" id="GO:0000122">
    <property type="term" value="P:negative regulation of transcription by RNA polymerase II"/>
    <property type="evidence" value="ECO:0007669"/>
    <property type="project" value="TreeGrafter"/>
</dbReference>
<feature type="region of interest" description="Disordered" evidence="5">
    <location>
        <begin position="104"/>
        <end position="134"/>
    </location>
</feature>
<gene>
    <name evidence="7" type="primary">N4bp2l2</name>
</gene>
<organism evidence="6 7">
    <name type="scientific">Heterocephalus glaber</name>
    <name type="common">Naked mole rat</name>
    <dbReference type="NCBI Taxonomy" id="10181"/>
    <lineage>
        <taxon>Eukaryota</taxon>
        <taxon>Metazoa</taxon>
        <taxon>Chordata</taxon>
        <taxon>Craniata</taxon>
        <taxon>Vertebrata</taxon>
        <taxon>Euteleostomi</taxon>
        <taxon>Mammalia</taxon>
        <taxon>Eutheria</taxon>
        <taxon>Euarchontoglires</taxon>
        <taxon>Glires</taxon>
        <taxon>Rodentia</taxon>
        <taxon>Hystricomorpha</taxon>
        <taxon>Bathyergidae</taxon>
        <taxon>Heterocephalus</taxon>
    </lineage>
</organism>
<feature type="compositionally biased region" description="Basic residues" evidence="5">
    <location>
        <begin position="546"/>
        <end position="566"/>
    </location>
</feature>
<dbReference type="GO" id="GO:0003714">
    <property type="term" value="F:transcription corepressor activity"/>
    <property type="evidence" value="ECO:0007669"/>
    <property type="project" value="TreeGrafter"/>
</dbReference>
<evidence type="ECO:0000256" key="5">
    <source>
        <dbReference type="SAM" id="MobiDB-lite"/>
    </source>
</evidence>
<dbReference type="CTD" id="10443"/>
<feature type="compositionally biased region" description="Basic and acidic residues" evidence="5">
    <location>
        <begin position="106"/>
        <end position="130"/>
    </location>
</feature>
<dbReference type="PANTHER" id="PTHR13308">
    <property type="entry name" value="NEDD4-BINDING PROTEIN 2-LIKE 1"/>
    <property type="match status" value="1"/>
</dbReference>
<feature type="region of interest" description="Disordered" evidence="5">
    <location>
        <begin position="524"/>
        <end position="568"/>
    </location>
</feature>
<evidence type="ECO:0000256" key="1">
    <source>
        <dbReference type="ARBA" id="ARBA00023054"/>
    </source>
</evidence>
<name>A0AAX6R405_HETGA</name>
<dbReference type="Proteomes" id="UP000694906">
    <property type="component" value="Unplaced"/>
</dbReference>
<dbReference type="GeneID" id="101697387"/>
<feature type="coiled-coil region" evidence="4">
    <location>
        <begin position="141"/>
        <end position="168"/>
    </location>
</feature>
<dbReference type="RefSeq" id="XP_012931297.1">
    <property type="nucleotide sequence ID" value="XM_013075843.2"/>
</dbReference>
<dbReference type="InterPro" id="IPR026302">
    <property type="entry name" value="NEDD4-bd_p2"/>
</dbReference>
<dbReference type="PANTHER" id="PTHR13308:SF23">
    <property type="entry name" value="NEDD4-BINDING PROTEIN 2-LIKE 2"/>
    <property type="match status" value="1"/>
</dbReference>
<dbReference type="SUPFAM" id="SSF52540">
    <property type="entry name" value="P-loop containing nucleoside triphosphate hydrolases"/>
    <property type="match status" value="1"/>
</dbReference>
<evidence type="ECO:0000256" key="2">
    <source>
        <dbReference type="ARBA" id="ARBA00071462"/>
    </source>
</evidence>
<dbReference type="GO" id="GO:0005634">
    <property type="term" value="C:nucleus"/>
    <property type="evidence" value="ECO:0007669"/>
    <property type="project" value="TreeGrafter"/>
</dbReference>
<dbReference type="Gene3D" id="3.40.50.300">
    <property type="entry name" value="P-loop containing nucleotide triphosphate hydrolases"/>
    <property type="match status" value="1"/>
</dbReference>
<keyword evidence="1 4" id="KW-0175">Coiled coil</keyword>
<accession>A0AAX6R405</accession>
<dbReference type="FunFam" id="3.40.50.300:FF:000620">
    <property type="entry name" value="NEDD4-binding protein 2 isoform X1"/>
    <property type="match status" value="1"/>
</dbReference>
<proteinExistence type="predicted"/>
<dbReference type="AlphaFoldDB" id="A0AAX6R405"/>
<sequence length="1212" mass="139878">MPYGEIEAKFLGPGKELTNEPCYKKLKSATKAYIFPHRSSADFLQEDKTQTTDLQKPLRNEMPCNRLDVIESIGSQILQHGKSPLVSTDDEIYSTSKTFIGPIYKPPEKKKCNERRNETDTHNDTNGKGRQEKKRKFYTKKLEIDTELSQFYKEIEELENEKDNSEVSCKESEPSQEQLLPYYEGCNNDVLRSDEATKDLNSALQSHCGYQQYLGNEPGKYTYDGQVIPTFCDTSFTSFRPEWESVHPFIVPHGPPLPSFNYHLNIQRFSAPPNPSPSIFHAQDDYQIQNGYDVNSCHVNWNCLTFDQNNEYTDCSENSSSLHPPRSGYSVQDGYVSNGLCEIRERSWKEPPMDKHNGMDRFVNQQFQEEKLNKLQKLLILLRGLPGSGKTTLSRILLGQSRDGIVFSTDDYFHHQDGYRYNVNQLGDAHDWNQSRAKQAIDQGRSPVIIDNTNTQAWEMKPYVEMAIGKGYRVEFHEPETWWKFDPEELEKRNKHGVSRKKIAQMLDRYEYQMSISVVMNSVEPTQKSTQRLPPPQGSQREKILKKSGHRLSKTKQKKNRKRNKKHETLSEIMVENSFEALNYLTPRDQDPAPGEEDFKEIKRETSFLLNSGLQNEVGDFVNGYKENSWKNIDPEDCFPNLIPTVELDSPSKNYFPREDDDLLQTLSLVPNVTCPTGLQNLPSVTRNYCSGMKVEKHIGNRHNLALDTQDLFAETPCSFMKKREMIDKSLSNEPVPCYQRRTSDVLREKQGVHKTKNNYWAFFTANLSNKELQVGPDKQSYFGSWPEGTHMFVCEQRPKKDRSRKLTCAESREQLIKLISTSEGASGPGSSPEISIEEMLLIENEDLSSSTETTDSFIETETNIFRSSLLQLDIPKSFSEPTKNKKKIQKRILNLAPNFNLLEQSNINGKEKDKYDLLIENYELSTILVKENDKVSEINNKKENRQKVMAFNNHPLWFFLGIIEDSPLDIGGQFYSHYLPFNRPGHTVYLYKHPVPSLVLHYISSFWLILFTNKKTFLTFKPQTQLGNKLNDVEFISSELLSGQLQILCSLKVTSELYFVNKQFGDKPKRQEESKPLQCLLTKDRQDLISTDFHFLGLPLSQDFAFQLVKVFGSPGVPMESLLPDEYVSPLDWKTVKMIYLQWKMSVEKRRFIIFRQKMTLARTENSLNCELSDIRGAAENLDHQAKSECSVWTQKILSRVMPIGYQSWVG</sequence>
<evidence type="ECO:0000313" key="6">
    <source>
        <dbReference type="Proteomes" id="UP000694906"/>
    </source>
</evidence>
<protein>
    <recommendedName>
        <fullName evidence="2">NEDD4-binding protein 2-like 2</fullName>
    </recommendedName>
    <alternativeName>
        <fullName evidence="3">Phosphonoformate immuno-associated protein 5 homolog</fullName>
    </alternativeName>
</protein>
<dbReference type="InterPro" id="IPR027417">
    <property type="entry name" value="P-loop_NTPase"/>
</dbReference>
<evidence type="ECO:0000256" key="4">
    <source>
        <dbReference type="SAM" id="Coils"/>
    </source>
</evidence>
<evidence type="ECO:0000256" key="3">
    <source>
        <dbReference type="ARBA" id="ARBA00083616"/>
    </source>
</evidence>
<evidence type="ECO:0000313" key="7">
    <source>
        <dbReference type="RefSeq" id="XP_012931297.1"/>
    </source>
</evidence>
<reference evidence="7" key="1">
    <citation type="submission" date="2025-08" db="UniProtKB">
        <authorList>
            <consortium name="RefSeq"/>
        </authorList>
    </citation>
    <scope>IDENTIFICATION</scope>
</reference>